<dbReference type="EMBL" id="BDGG01000006">
    <property type="protein sequence ID" value="GAV01084.1"/>
    <property type="molecule type" value="Genomic_DNA"/>
</dbReference>
<keyword evidence="17" id="KW-0175">Coiled coil</keyword>
<evidence type="ECO:0000256" key="11">
    <source>
        <dbReference type="ARBA" id="ARBA00023170"/>
    </source>
</evidence>
<keyword evidence="10" id="KW-1015">Disulfide bond</keyword>
<feature type="transmembrane region" description="Helical" evidence="18">
    <location>
        <begin position="495"/>
        <end position="516"/>
    </location>
</feature>
<keyword evidence="12" id="KW-0325">Glycoprotein</keyword>
<reference evidence="20 21" key="1">
    <citation type="journal article" date="2016" name="Nat. Commun.">
        <title>Extremotolerant tardigrade genome and improved radiotolerance of human cultured cells by tardigrade-unique protein.</title>
        <authorList>
            <person name="Hashimoto T."/>
            <person name="Horikawa D.D."/>
            <person name="Saito Y."/>
            <person name="Kuwahara H."/>
            <person name="Kozuka-Hata H."/>
            <person name="Shin-I T."/>
            <person name="Minakuchi Y."/>
            <person name="Ohishi K."/>
            <person name="Motoyama A."/>
            <person name="Aizu T."/>
            <person name="Enomoto A."/>
            <person name="Kondo K."/>
            <person name="Tanaka S."/>
            <person name="Hara Y."/>
            <person name="Koshikawa S."/>
            <person name="Sagara H."/>
            <person name="Miura T."/>
            <person name="Yokobori S."/>
            <person name="Miyagawa K."/>
            <person name="Suzuki Y."/>
            <person name="Kubo T."/>
            <person name="Oyama M."/>
            <person name="Kohara Y."/>
            <person name="Fujiyama A."/>
            <person name="Arakawa K."/>
            <person name="Katayama T."/>
            <person name="Toyoda A."/>
            <person name="Kunieda T."/>
        </authorList>
    </citation>
    <scope>NUCLEOTIDE SEQUENCE [LARGE SCALE GENOMIC DNA]</scope>
    <source>
        <strain evidence="20 21">YOKOZUNA-1</strain>
    </source>
</reference>
<feature type="domain" description="G-protein coupled receptors family 3 profile" evidence="19">
    <location>
        <begin position="384"/>
        <end position="633"/>
    </location>
</feature>
<evidence type="ECO:0000256" key="18">
    <source>
        <dbReference type="SAM" id="Phobius"/>
    </source>
</evidence>
<keyword evidence="4 18" id="KW-0812">Transmembrane</keyword>
<organism evidence="20 21">
    <name type="scientific">Ramazzottius varieornatus</name>
    <name type="common">Water bear</name>
    <name type="synonym">Tardigrade</name>
    <dbReference type="NCBI Taxonomy" id="947166"/>
    <lineage>
        <taxon>Eukaryota</taxon>
        <taxon>Metazoa</taxon>
        <taxon>Ecdysozoa</taxon>
        <taxon>Tardigrada</taxon>
        <taxon>Eutardigrada</taxon>
        <taxon>Parachela</taxon>
        <taxon>Hypsibioidea</taxon>
        <taxon>Ramazzottiidae</taxon>
        <taxon>Ramazzottius</taxon>
    </lineage>
</organism>
<evidence type="ECO:0000256" key="15">
    <source>
        <dbReference type="ARBA" id="ARBA00023273"/>
    </source>
</evidence>
<name>A0A1D1VQ62_RAMVA</name>
<sequence length="751" mass="85136">MPQKYGHRIFVGPLPFVTCWVMGCWILTFAETAVKNPTKMDIETSNKVLSELDRSPSPVQLLNVITSLTTGRILCYREVAVPVVFNSTKHFPHLMQAAVWVNNFLVDYIQTSGQNFETPSDKGHKFLHRSITNLFDYEPFLAYIAVKLPPTEEDQIKILELTRTNEPTPEIRHKTSTISAGGGEPDLFDILVASNHHVYYSCLTGQWLAKMSFPLNLTDSRFKHEEADAQHKASMRSFSSVMVLAIDITSWDINQCAVSSNDSTSNIIDYFGDSAKCHKDTNECIFQPGHGWRKDAYQCVCRQHYYAVDRQLLASSPLLNTSQWESDELRSSSTTTPLLVGGQISPPLMKQYPLGVPAQCATCQPDCDICTNGSPCFYTYHFTLRLMLVSINCLCILLTLLVGLFIWKYRRVKMIRVASPKFLCITLLGAAVMYAEIIAIFFEIQADKYVCMAIEWTRHLGFCITYSALFMKTWRISGLFRVKSAHKIKLSDKQLLQWMAPIILLMVTYLAAWSAGAPATPELLIEEHGLKYWQCAYGWWDHCIVGGNVLFLVWGIRVCYRVRKAESYFNEAKFISFAIYNIAGVNAVFLLLHLVVYPQASPDTKNVFAFLRIQFSTTVTVCLVFCPKIHAILRGRGENYEFRDRPDAQIPLNINGGPVSSDDVIDVYQENEDLKDEIQKLASQIEWMKIVHMNMGNRHLKSKHSAAQYHLAASYFPPSPILRSLRRRSSDVVEIAAPRLSLAAELASERV</sequence>
<protein>
    <recommendedName>
        <fullName evidence="19">G-protein coupled receptors family 3 profile domain-containing protein</fullName>
    </recommendedName>
</protein>
<comment type="similarity">
    <text evidence="2">Belongs to the G-protein coupled receptor 3 family.</text>
</comment>
<accession>A0A1D1VQ62</accession>
<evidence type="ECO:0000256" key="6">
    <source>
        <dbReference type="ARBA" id="ARBA00022989"/>
    </source>
</evidence>
<evidence type="ECO:0000256" key="10">
    <source>
        <dbReference type="ARBA" id="ARBA00023157"/>
    </source>
</evidence>
<keyword evidence="21" id="KW-1185">Reference proteome</keyword>
<evidence type="ECO:0000256" key="9">
    <source>
        <dbReference type="ARBA" id="ARBA00023136"/>
    </source>
</evidence>
<dbReference type="OrthoDB" id="2129233at2759"/>
<dbReference type="CDD" id="cd15293">
    <property type="entry name" value="7tmC_GPR158-like"/>
    <property type="match status" value="1"/>
</dbReference>
<dbReference type="InterPro" id="IPR054714">
    <property type="entry name" value="GPR158_179_extracellular"/>
</dbReference>
<evidence type="ECO:0000256" key="2">
    <source>
        <dbReference type="ARBA" id="ARBA00007242"/>
    </source>
</evidence>
<evidence type="ECO:0000313" key="21">
    <source>
        <dbReference type="Proteomes" id="UP000186922"/>
    </source>
</evidence>
<dbReference type="PROSITE" id="PS50259">
    <property type="entry name" value="G_PROTEIN_RECEP_F3_4"/>
    <property type="match status" value="1"/>
</dbReference>
<feature type="transmembrane region" description="Helical" evidence="18">
    <location>
        <begin position="386"/>
        <end position="410"/>
    </location>
</feature>
<evidence type="ECO:0000256" key="4">
    <source>
        <dbReference type="ARBA" id="ARBA00022692"/>
    </source>
</evidence>
<feature type="transmembrane region" description="Helical" evidence="18">
    <location>
        <begin position="422"/>
        <end position="444"/>
    </location>
</feature>
<evidence type="ECO:0000256" key="7">
    <source>
        <dbReference type="ARBA" id="ARBA00023018"/>
    </source>
</evidence>
<proteinExistence type="inferred from homology"/>
<dbReference type="InterPro" id="IPR043458">
    <property type="entry name" value="GPR158/179"/>
</dbReference>
<evidence type="ECO:0000256" key="8">
    <source>
        <dbReference type="ARBA" id="ARBA00023040"/>
    </source>
</evidence>
<dbReference type="GO" id="GO:0004930">
    <property type="term" value="F:G protein-coupled receptor activity"/>
    <property type="evidence" value="ECO:0007669"/>
    <property type="project" value="UniProtKB-KW"/>
</dbReference>
<dbReference type="InterPro" id="IPR000337">
    <property type="entry name" value="GPCR_3"/>
</dbReference>
<keyword evidence="5" id="KW-0732">Signal</keyword>
<evidence type="ECO:0000256" key="13">
    <source>
        <dbReference type="ARBA" id="ARBA00023224"/>
    </source>
</evidence>
<keyword evidence="11" id="KW-0675">Receptor</keyword>
<comment type="subcellular location">
    <subcellularLocation>
        <location evidence="1">Cell projection</location>
        <location evidence="1">Neuron projection</location>
    </subcellularLocation>
    <subcellularLocation>
        <location evidence="16">Postsynaptic cell membrane</location>
        <topology evidence="16">Multi-pass membrane protein</topology>
    </subcellularLocation>
</comment>
<feature type="coiled-coil region" evidence="17">
    <location>
        <begin position="664"/>
        <end position="691"/>
    </location>
</feature>
<feature type="transmembrane region" description="Helical" evidence="18">
    <location>
        <begin position="577"/>
        <end position="595"/>
    </location>
</feature>
<dbReference type="InterPro" id="IPR017978">
    <property type="entry name" value="GPCR_3_C"/>
</dbReference>
<evidence type="ECO:0000256" key="16">
    <source>
        <dbReference type="ARBA" id="ARBA00034104"/>
    </source>
</evidence>
<evidence type="ECO:0000259" key="19">
    <source>
        <dbReference type="PROSITE" id="PS50259"/>
    </source>
</evidence>
<keyword evidence="15" id="KW-0966">Cell projection</keyword>
<gene>
    <name evidence="20" type="primary">RvY_11851-1</name>
    <name evidence="20" type="synonym">RvY_11851.1</name>
    <name evidence="20" type="ORF">RvY_11851</name>
</gene>
<evidence type="ECO:0000256" key="3">
    <source>
        <dbReference type="ARBA" id="ARBA00022475"/>
    </source>
</evidence>
<feature type="transmembrane region" description="Helical" evidence="18">
    <location>
        <begin position="536"/>
        <end position="556"/>
    </location>
</feature>
<feature type="transmembrane region" description="Helical" evidence="18">
    <location>
        <begin position="607"/>
        <end position="626"/>
    </location>
</feature>
<dbReference type="PANTHER" id="PTHR32546">
    <property type="entry name" value="G-PROTEIN COUPLED RECEPTOR 158-RELATED"/>
    <property type="match status" value="1"/>
</dbReference>
<evidence type="ECO:0000256" key="5">
    <source>
        <dbReference type="ARBA" id="ARBA00022729"/>
    </source>
</evidence>
<dbReference type="AlphaFoldDB" id="A0A1D1VQ62"/>
<keyword evidence="7" id="KW-0770">Synapse</keyword>
<dbReference type="PROSITE" id="PS51257">
    <property type="entry name" value="PROKAR_LIPOPROTEIN"/>
    <property type="match status" value="1"/>
</dbReference>
<dbReference type="GO" id="GO:0043005">
    <property type="term" value="C:neuron projection"/>
    <property type="evidence" value="ECO:0007669"/>
    <property type="project" value="UniProtKB-SubCell"/>
</dbReference>
<dbReference type="PANTHER" id="PTHR32546:SF16">
    <property type="entry name" value="G-PROTEIN COUPLED RECEPTOR CG31760-RELATED"/>
    <property type="match status" value="1"/>
</dbReference>
<dbReference type="PRINTS" id="PR00248">
    <property type="entry name" value="GPCRMGR"/>
</dbReference>
<keyword evidence="3" id="KW-1003">Cell membrane</keyword>
<evidence type="ECO:0000256" key="1">
    <source>
        <dbReference type="ARBA" id="ARBA00004487"/>
    </source>
</evidence>
<dbReference type="Proteomes" id="UP000186922">
    <property type="component" value="Unassembled WGS sequence"/>
</dbReference>
<evidence type="ECO:0000256" key="14">
    <source>
        <dbReference type="ARBA" id="ARBA00023257"/>
    </source>
</evidence>
<dbReference type="Pfam" id="PF00003">
    <property type="entry name" value="7tm_3"/>
    <property type="match status" value="1"/>
</dbReference>
<keyword evidence="6 18" id="KW-1133">Transmembrane helix</keyword>
<keyword evidence="14" id="KW-0628">Postsynaptic cell membrane</keyword>
<evidence type="ECO:0000256" key="17">
    <source>
        <dbReference type="SAM" id="Coils"/>
    </source>
</evidence>
<evidence type="ECO:0000313" key="20">
    <source>
        <dbReference type="EMBL" id="GAV01084.1"/>
    </source>
</evidence>
<dbReference type="Pfam" id="PF22572">
    <property type="entry name" value="GPR158_179_EC"/>
    <property type="match status" value="1"/>
</dbReference>
<feature type="transmembrane region" description="Helical" evidence="18">
    <location>
        <begin position="9"/>
        <end position="30"/>
    </location>
</feature>
<dbReference type="GO" id="GO:0045211">
    <property type="term" value="C:postsynaptic membrane"/>
    <property type="evidence" value="ECO:0007669"/>
    <property type="project" value="UniProtKB-SubCell"/>
</dbReference>
<evidence type="ECO:0000256" key="12">
    <source>
        <dbReference type="ARBA" id="ARBA00023180"/>
    </source>
</evidence>
<keyword evidence="13" id="KW-0807">Transducer</keyword>
<keyword evidence="9 18" id="KW-0472">Membrane</keyword>
<feature type="transmembrane region" description="Helical" evidence="18">
    <location>
        <begin position="456"/>
        <end position="474"/>
    </location>
</feature>
<keyword evidence="8" id="KW-0297">G-protein coupled receptor</keyword>
<comment type="caution">
    <text evidence="20">The sequence shown here is derived from an EMBL/GenBank/DDBJ whole genome shotgun (WGS) entry which is preliminary data.</text>
</comment>